<keyword evidence="2" id="KW-1185">Reference proteome</keyword>
<gene>
    <name evidence="1" type="ORF">NPX13_g10075</name>
</gene>
<organism evidence="1 2">
    <name type="scientific">Xylaria arbuscula</name>
    <dbReference type="NCBI Taxonomy" id="114810"/>
    <lineage>
        <taxon>Eukaryota</taxon>
        <taxon>Fungi</taxon>
        <taxon>Dikarya</taxon>
        <taxon>Ascomycota</taxon>
        <taxon>Pezizomycotina</taxon>
        <taxon>Sordariomycetes</taxon>
        <taxon>Xylariomycetidae</taxon>
        <taxon>Xylariales</taxon>
        <taxon>Xylariaceae</taxon>
        <taxon>Xylaria</taxon>
    </lineage>
</organism>
<dbReference type="AlphaFoldDB" id="A0A9W8N579"/>
<evidence type="ECO:0000313" key="2">
    <source>
        <dbReference type="Proteomes" id="UP001148614"/>
    </source>
</evidence>
<dbReference type="EMBL" id="JANPWZ010002700">
    <property type="protein sequence ID" value="KAJ3556731.1"/>
    <property type="molecule type" value="Genomic_DNA"/>
</dbReference>
<proteinExistence type="predicted"/>
<reference evidence="1" key="1">
    <citation type="submission" date="2022-07" db="EMBL/GenBank/DDBJ databases">
        <title>Genome Sequence of Xylaria arbuscula.</title>
        <authorList>
            <person name="Buettner E."/>
        </authorList>
    </citation>
    <scope>NUCLEOTIDE SEQUENCE</scope>
    <source>
        <strain evidence="1">VT107</strain>
    </source>
</reference>
<sequence>MVAPPLPNLKRKASRWQTLPEPGEENGADIDVDNDRVSLLIFLRDLEANQDRWAEFMELLQNAPGLIDEGNIASQLLDAMNQMERVDYDYLLPDAPNAKKRRLGVVGNAAAADTLAEYSELILLARTLWNNPDQLNDIIGDLYQNNLGRAYGDENYELESIFDLARKWGEVRYRYLNHTNRDDPNYGVKYNTGHQLTKGNNANAMVHESDVLGDSKIVEFRNVNGIGFTPADRVIFEETYMLTPEEGRQILQASGPNSGLRIGLPQVFGYCSKFINAVIDWRVRVLEASRRQSLASTAYRQAHGQANKQAVLNARHQGNIRGLASVDTLYANDLIPALRVLLGEAQTQDAFNKASFDRLHNTVGAMIRAVQTSPMNTVSPELARNFNHTRIVNNFPGQIALIRPTGFSMITPRPPPRNRRGVP</sequence>
<dbReference type="Proteomes" id="UP001148614">
    <property type="component" value="Unassembled WGS sequence"/>
</dbReference>
<protein>
    <submittedName>
        <fullName evidence="1">Uncharacterized protein</fullName>
    </submittedName>
</protein>
<accession>A0A9W8N579</accession>
<comment type="caution">
    <text evidence="1">The sequence shown here is derived from an EMBL/GenBank/DDBJ whole genome shotgun (WGS) entry which is preliminary data.</text>
</comment>
<dbReference type="VEuPathDB" id="FungiDB:F4678DRAFT_441556"/>
<evidence type="ECO:0000313" key="1">
    <source>
        <dbReference type="EMBL" id="KAJ3556731.1"/>
    </source>
</evidence>
<name>A0A9W8N579_9PEZI</name>